<sequence length="144" mass="15563">MGQRTLVVVPRPDGKFDCRYAHWGVTADPLAQSRPLGRAWSPAAVLGELDAGYDRLLRCGAVPRWYCVCWLDPTLSDPGDVALARTDDPDGLRARWTAAKSRAVDAVADGLAPAAARAGLLLGLARQADALYRSDDASFLRDDR</sequence>
<comment type="caution">
    <text evidence="1">The sequence shown here is derived from an EMBL/GenBank/DDBJ whole genome shotgun (WGS) entry which is preliminary data.</text>
</comment>
<proteinExistence type="predicted"/>
<evidence type="ECO:0000313" key="1">
    <source>
        <dbReference type="EMBL" id="MDS0260779.1"/>
    </source>
</evidence>
<dbReference type="EMBL" id="JAMQON010000004">
    <property type="protein sequence ID" value="MDS0260779.1"/>
    <property type="molecule type" value="Genomic_DNA"/>
</dbReference>
<organism evidence="1 2">
    <name type="scientific">Haloarcula saliterrae</name>
    <dbReference type="NCBI Taxonomy" id="2950534"/>
    <lineage>
        <taxon>Archaea</taxon>
        <taxon>Methanobacteriati</taxon>
        <taxon>Methanobacteriota</taxon>
        <taxon>Stenosarchaea group</taxon>
        <taxon>Halobacteria</taxon>
        <taxon>Halobacteriales</taxon>
        <taxon>Haloarculaceae</taxon>
        <taxon>Haloarcula</taxon>
    </lineage>
</organism>
<dbReference type="InterPro" id="IPR046622">
    <property type="entry name" value="DUF6735"/>
</dbReference>
<name>A0ABU2FEV6_9EURY</name>
<gene>
    <name evidence="1" type="ORF">NDI56_15330</name>
</gene>
<protein>
    <submittedName>
        <fullName evidence="1">Uncharacterized protein</fullName>
    </submittedName>
</protein>
<keyword evidence="2" id="KW-1185">Reference proteome</keyword>
<dbReference type="Proteomes" id="UP001259659">
    <property type="component" value="Unassembled WGS sequence"/>
</dbReference>
<dbReference type="Pfam" id="PF20509">
    <property type="entry name" value="DUF6735"/>
    <property type="match status" value="1"/>
</dbReference>
<reference evidence="1 2" key="1">
    <citation type="submission" date="2022-06" db="EMBL/GenBank/DDBJ databases">
        <title>Haloarcula sp. a new haloarchaeum isolate from saline soil.</title>
        <authorList>
            <person name="Strakova D."/>
            <person name="Galisteo C."/>
            <person name="Sanchez-Porro C."/>
            <person name="Ventosa A."/>
        </authorList>
    </citation>
    <scope>NUCLEOTIDE SEQUENCE [LARGE SCALE GENOMIC DNA]</scope>
    <source>
        <strain evidence="1 2">S1CR25-12</strain>
    </source>
</reference>
<evidence type="ECO:0000313" key="2">
    <source>
        <dbReference type="Proteomes" id="UP001259659"/>
    </source>
</evidence>
<dbReference type="RefSeq" id="WP_310920539.1">
    <property type="nucleotide sequence ID" value="NZ_JAMQON010000004.1"/>
</dbReference>
<accession>A0ABU2FEV6</accession>